<evidence type="ECO:0000313" key="3">
    <source>
        <dbReference type="Proteomes" id="UP000320333"/>
    </source>
</evidence>
<sequence length="406" mass="46275">MTRDTEQQGFAVSTNSVPLEKIFFLNQSASNESAYRKVTTVECEAFHPRSFKNRDWKEYVLPQDTNHLPAYWSRVTLVVILIASLLAAACESWIMINDFRLKARLIGQNKDMELFINKGFTIAEIYHGRYLAGFAFWFYVTWDGIMQKNPLQVISVNAYNVGLFVYSILQMQQIKVHLQDVRQKVETADPLSNNSGLYFVAQILLIVLLGVFMPVFAFLTVKLHLEFKWRQFRVSNGKSSVYNAFIAYHILLLTIKFGTFFMAGLVIINLVLTEVTRNGTIIIPVISVAVGILLPLIGFHGARRENYVLSSIFIFGCLGCLAFIVERVVQAFVRERENPGASWFNDAKLPFMMYAATTFMLVSGSLVYSIICMRNFKKGLKEALDREKLRNIDPSSSQLMMQPVDV</sequence>
<dbReference type="GO" id="GO:0005794">
    <property type="term" value="C:Golgi apparatus"/>
    <property type="evidence" value="ECO:0007669"/>
    <property type="project" value="TreeGrafter"/>
</dbReference>
<keyword evidence="1" id="KW-0472">Membrane</keyword>
<keyword evidence="3" id="KW-1185">Reference proteome</keyword>
<feature type="transmembrane region" description="Helical" evidence="1">
    <location>
        <begin position="280"/>
        <end position="299"/>
    </location>
</feature>
<feature type="transmembrane region" description="Helical" evidence="1">
    <location>
        <begin position="242"/>
        <end position="268"/>
    </location>
</feature>
<feature type="transmembrane region" description="Helical" evidence="1">
    <location>
        <begin position="306"/>
        <end position="325"/>
    </location>
</feature>
<feature type="transmembrane region" description="Helical" evidence="1">
    <location>
        <begin position="197"/>
        <end position="221"/>
    </location>
</feature>
<feature type="transmembrane region" description="Helical" evidence="1">
    <location>
        <begin position="71"/>
        <end position="94"/>
    </location>
</feature>
<dbReference type="PANTHER" id="PTHR34391">
    <property type="entry name" value="UPF0658 GOLGI APPARATUS MEMBRANE PROTEIN C1952.10C-RELATED"/>
    <property type="match status" value="1"/>
</dbReference>
<dbReference type="InterPro" id="IPR040410">
    <property type="entry name" value="UPF0658_Golgi"/>
</dbReference>
<comment type="caution">
    <text evidence="2">The sequence shown here is derived from an EMBL/GenBank/DDBJ whole genome shotgun (WGS) entry which is preliminary data.</text>
</comment>
<accession>A0A507EUA8</accession>
<feature type="transmembrane region" description="Helical" evidence="1">
    <location>
        <begin position="115"/>
        <end position="140"/>
    </location>
</feature>
<reference evidence="2 3" key="1">
    <citation type="journal article" date="2019" name="Sci. Rep.">
        <title>Comparative genomics of chytrid fungi reveal insights into the obligate biotrophic and pathogenic lifestyle of Synchytrium endobioticum.</title>
        <authorList>
            <person name="van de Vossenberg B.T.L.H."/>
            <person name="Warris S."/>
            <person name="Nguyen H.D.T."/>
            <person name="van Gent-Pelzer M.P.E."/>
            <person name="Joly D.L."/>
            <person name="van de Geest H.C."/>
            <person name="Bonants P.J.M."/>
            <person name="Smith D.S."/>
            <person name="Levesque C.A."/>
            <person name="van der Lee T.A.J."/>
        </authorList>
    </citation>
    <scope>NUCLEOTIDE SEQUENCE [LARGE SCALE GENOMIC DNA]</scope>
    <source>
        <strain evidence="2 3">CBS 675.73</strain>
    </source>
</reference>
<gene>
    <name evidence="2" type="ORF">CcCBS67573_g07487</name>
</gene>
<keyword evidence="1" id="KW-1133">Transmembrane helix</keyword>
<organism evidence="2 3">
    <name type="scientific">Chytriomyces confervae</name>
    <dbReference type="NCBI Taxonomy" id="246404"/>
    <lineage>
        <taxon>Eukaryota</taxon>
        <taxon>Fungi</taxon>
        <taxon>Fungi incertae sedis</taxon>
        <taxon>Chytridiomycota</taxon>
        <taxon>Chytridiomycota incertae sedis</taxon>
        <taxon>Chytridiomycetes</taxon>
        <taxon>Chytridiales</taxon>
        <taxon>Chytriomycetaceae</taxon>
        <taxon>Chytriomyces</taxon>
    </lineage>
</organism>
<dbReference type="AlphaFoldDB" id="A0A507EUA8"/>
<evidence type="ECO:0000256" key="1">
    <source>
        <dbReference type="SAM" id="Phobius"/>
    </source>
</evidence>
<dbReference type="EMBL" id="QEAP01000396">
    <property type="protein sequence ID" value="TPX67461.1"/>
    <property type="molecule type" value="Genomic_DNA"/>
</dbReference>
<protein>
    <submittedName>
        <fullName evidence="2">Uncharacterized protein</fullName>
    </submittedName>
</protein>
<dbReference type="Proteomes" id="UP000320333">
    <property type="component" value="Unassembled WGS sequence"/>
</dbReference>
<dbReference type="OrthoDB" id="2448307at2759"/>
<dbReference type="PANTHER" id="PTHR34391:SF1">
    <property type="entry name" value="UPF0658 GOLGI APPARATUS MEMBRANE PROTEIN C1952.10C-RELATED"/>
    <property type="match status" value="1"/>
</dbReference>
<keyword evidence="1" id="KW-0812">Transmembrane</keyword>
<feature type="transmembrane region" description="Helical" evidence="1">
    <location>
        <begin position="351"/>
        <end position="371"/>
    </location>
</feature>
<name>A0A507EUA8_9FUNG</name>
<proteinExistence type="predicted"/>
<evidence type="ECO:0000313" key="2">
    <source>
        <dbReference type="EMBL" id="TPX67461.1"/>
    </source>
</evidence>